<dbReference type="OMA" id="QFCNDIG"/>
<dbReference type="GO" id="GO:0008270">
    <property type="term" value="F:zinc ion binding"/>
    <property type="evidence" value="ECO:0007669"/>
    <property type="project" value="UniProtKB-KW"/>
</dbReference>
<dbReference type="NCBIfam" id="TIGR01566">
    <property type="entry name" value="ZF_HD_prot_N"/>
    <property type="match status" value="1"/>
</dbReference>
<dbReference type="GO" id="GO:0050793">
    <property type="term" value="P:regulation of developmental process"/>
    <property type="evidence" value="ECO:0007669"/>
    <property type="project" value="TreeGrafter"/>
</dbReference>
<dbReference type="InterPro" id="IPR006455">
    <property type="entry name" value="Homeodomain_ZF_HD"/>
</dbReference>
<dbReference type="InterPro" id="IPR006456">
    <property type="entry name" value="ZF_HD_homeobox_Cys/His_dimer"/>
</dbReference>
<dbReference type="AlphaFoldDB" id="A0A5E4EXI1"/>
<evidence type="ECO:0000259" key="11">
    <source>
        <dbReference type="PROSITE" id="PS51523"/>
    </source>
</evidence>
<feature type="region of interest" description="Disordered" evidence="10">
    <location>
        <begin position="135"/>
        <end position="226"/>
    </location>
</feature>
<evidence type="ECO:0000256" key="9">
    <source>
        <dbReference type="ARBA" id="ARBA00023242"/>
    </source>
</evidence>
<evidence type="ECO:0000313" key="12">
    <source>
        <dbReference type="EMBL" id="KAI5352654.1"/>
    </source>
</evidence>
<dbReference type="PANTHER" id="PTHR31948">
    <property type="entry name" value="ZINC-FINGER HOMEODOMAIN PROTEIN 2"/>
    <property type="match status" value="1"/>
</dbReference>
<sequence>MDFTSANHLTPTATTIKTPDTDTEPPSPSEPKSISNRSLSFPNGSLKPHHPTIPPPQPQPPPTMAVAYKECLKNHAASLGGHALDGCGEFMPSPSSNPMDPTSLKCAACGCHRNFHRRDQHRPKNVLSHHRLLLPAPPTHHHHHSSSPSPTQSPVSSQGPTLSPQSPPPVSHLPPSYFASPPQMLLALSNGVSGPSDGHHHGLHPTTMKAEKYPNEKKRSRTKFSQEQKEKMNLFAEKVGWRMQRSDERLVEDFCNEVGVRRGVFKVWMHNNKHGLKKRSERSGDGGERMIISNVKYETSNGDDEGCVRVGFDSIVNAQTTSYNVNATPQNGGTRASFHLSNNGSSSSS</sequence>
<dbReference type="NCBIfam" id="TIGR01565">
    <property type="entry name" value="homeo_ZF_HD"/>
    <property type="match status" value="1"/>
</dbReference>
<gene>
    <name evidence="13" type="ORF">ALMOND_2B021917</name>
    <name evidence="12" type="ORF">L3X38_005545</name>
</gene>
<dbReference type="EMBL" id="JAJFAZ020000001">
    <property type="protein sequence ID" value="KAI5352654.1"/>
    <property type="molecule type" value="Genomic_DNA"/>
</dbReference>
<feature type="domain" description="ZF-HD dimerization-type" evidence="11">
    <location>
        <begin position="68"/>
        <end position="119"/>
    </location>
</feature>
<keyword evidence="7 13" id="KW-0371">Homeobox</keyword>
<keyword evidence="4" id="KW-0862">Zinc</keyword>
<evidence type="ECO:0000256" key="4">
    <source>
        <dbReference type="ARBA" id="ARBA00022833"/>
    </source>
</evidence>
<keyword evidence="2" id="KW-0479">Metal-binding</keyword>
<proteinExistence type="predicted"/>
<evidence type="ECO:0000256" key="8">
    <source>
        <dbReference type="ARBA" id="ARBA00023163"/>
    </source>
</evidence>
<comment type="subcellular location">
    <subcellularLocation>
        <location evidence="1">Nucleus</location>
    </subcellularLocation>
</comment>
<protein>
    <submittedName>
        <fullName evidence="13">PREDICTED: zinc-finger homeodomain</fullName>
    </submittedName>
</protein>
<dbReference type="Pfam" id="PF04770">
    <property type="entry name" value="ZF-HD_dimer"/>
    <property type="match status" value="1"/>
</dbReference>
<dbReference type="GO" id="GO:0000976">
    <property type="term" value="F:transcription cis-regulatory region binding"/>
    <property type="evidence" value="ECO:0007669"/>
    <property type="project" value="TreeGrafter"/>
</dbReference>
<reference evidence="14" key="2">
    <citation type="journal article" date="2020" name="Plant J.">
        <title>Transposons played a major role in the diversification between the closely related almond and peach genomes: results from the almond genome sequence.</title>
        <authorList>
            <person name="Alioto T."/>
            <person name="Alexiou K.G."/>
            <person name="Bardil A."/>
            <person name="Barteri F."/>
            <person name="Castanera R."/>
            <person name="Cruz F."/>
            <person name="Dhingra A."/>
            <person name="Duval H."/>
            <person name="Fernandez I Marti A."/>
            <person name="Frias L."/>
            <person name="Galan B."/>
            <person name="Garcia J.L."/>
            <person name="Howad W."/>
            <person name="Gomez-Garrido J."/>
            <person name="Gut M."/>
            <person name="Julca I."/>
            <person name="Morata J."/>
            <person name="Puigdomenech P."/>
            <person name="Ribeca P."/>
            <person name="Rubio Cabetas M.J."/>
            <person name="Vlasova A."/>
            <person name="Wirthensohn M."/>
            <person name="Garcia-Mas J."/>
            <person name="Gabaldon T."/>
            <person name="Casacuberta J.M."/>
            <person name="Arus P."/>
        </authorList>
    </citation>
    <scope>NUCLEOTIDE SEQUENCE [LARGE SCALE GENOMIC DNA]</scope>
    <source>
        <strain evidence="14">cv. Texas</strain>
    </source>
</reference>
<name>A0A5E4EXI1_PRUDU</name>
<keyword evidence="5" id="KW-0805">Transcription regulation</keyword>
<evidence type="ECO:0000313" key="14">
    <source>
        <dbReference type="Proteomes" id="UP000327085"/>
    </source>
</evidence>
<dbReference type="GO" id="GO:0005634">
    <property type="term" value="C:nucleus"/>
    <property type="evidence" value="ECO:0007669"/>
    <property type="project" value="UniProtKB-SubCell"/>
</dbReference>
<keyword evidence="9" id="KW-0539">Nucleus</keyword>
<dbReference type="Proteomes" id="UP000327085">
    <property type="component" value="Chromosome 1"/>
</dbReference>
<organism evidence="13 14">
    <name type="scientific">Prunus dulcis</name>
    <name type="common">Almond</name>
    <name type="synonym">Amygdalus dulcis</name>
    <dbReference type="NCBI Taxonomy" id="3755"/>
    <lineage>
        <taxon>Eukaryota</taxon>
        <taxon>Viridiplantae</taxon>
        <taxon>Streptophyta</taxon>
        <taxon>Embryophyta</taxon>
        <taxon>Tracheophyta</taxon>
        <taxon>Spermatophyta</taxon>
        <taxon>Magnoliopsida</taxon>
        <taxon>eudicotyledons</taxon>
        <taxon>Gunneridae</taxon>
        <taxon>Pentapetalae</taxon>
        <taxon>rosids</taxon>
        <taxon>fabids</taxon>
        <taxon>Rosales</taxon>
        <taxon>Rosaceae</taxon>
        <taxon>Amygdaloideae</taxon>
        <taxon>Amygdaleae</taxon>
        <taxon>Prunus</taxon>
    </lineage>
</organism>
<dbReference type="Gramene" id="VVA20487">
    <property type="protein sequence ID" value="VVA20487"/>
    <property type="gene ID" value="Prudul26B021917"/>
</dbReference>
<dbReference type="FunFam" id="1.10.10.60:FF:000257">
    <property type="entry name" value="Zinc-finger homeodomain protein 2"/>
    <property type="match status" value="1"/>
</dbReference>
<evidence type="ECO:0000256" key="7">
    <source>
        <dbReference type="ARBA" id="ARBA00023155"/>
    </source>
</evidence>
<keyword evidence="6 13" id="KW-0238">DNA-binding</keyword>
<dbReference type="Gene3D" id="1.10.10.60">
    <property type="entry name" value="Homeodomain-like"/>
    <property type="match status" value="1"/>
</dbReference>
<dbReference type="PANTHER" id="PTHR31948:SF72">
    <property type="entry name" value="ZINC-FINGER HOMEODOMAIN PROTEIN 10"/>
    <property type="match status" value="1"/>
</dbReference>
<evidence type="ECO:0000256" key="1">
    <source>
        <dbReference type="ARBA" id="ARBA00004123"/>
    </source>
</evidence>
<reference evidence="12 15" key="3">
    <citation type="journal article" date="2022" name="G3 (Bethesda)">
        <title>Whole-genome sequence and methylome profiling of the almond [Prunus dulcis (Mill.) D.A. Webb] cultivar 'Nonpareil'.</title>
        <authorList>
            <person name="D'Amico-Willman K.M."/>
            <person name="Ouma W.Z."/>
            <person name="Meulia T."/>
            <person name="Sideli G.M."/>
            <person name="Gradziel T.M."/>
            <person name="Fresnedo-Ramirez J."/>
        </authorList>
    </citation>
    <scope>NUCLEOTIDE SEQUENCE [LARGE SCALE GENOMIC DNA]</scope>
    <source>
        <strain evidence="12">Clone GOH B32 T37-40</strain>
    </source>
</reference>
<evidence type="ECO:0000256" key="5">
    <source>
        <dbReference type="ARBA" id="ARBA00023015"/>
    </source>
</evidence>
<dbReference type="SUPFAM" id="SSF46689">
    <property type="entry name" value="Homeodomain-like"/>
    <property type="match status" value="1"/>
</dbReference>
<reference evidence="13" key="1">
    <citation type="submission" date="2019-07" db="EMBL/GenBank/DDBJ databases">
        <authorList>
            <person name="Alioto T."/>
            <person name="Alioto T."/>
            <person name="Gomez Garrido J."/>
        </authorList>
    </citation>
    <scope>NUCLEOTIDE SEQUENCE</scope>
</reference>
<dbReference type="InterPro" id="IPR009057">
    <property type="entry name" value="Homeodomain-like_sf"/>
</dbReference>
<dbReference type="Proteomes" id="UP001054821">
    <property type="component" value="Chromosome 1"/>
</dbReference>
<dbReference type="GO" id="GO:0003700">
    <property type="term" value="F:DNA-binding transcription factor activity"/>
    <property type="evidence" value="ECO:0007669"/>
    <property type="project" value="TreeGrafter"/>
</dbReference>
<evidence type="ECO:0000256" key="10">
    <source>
        <dbReference type="SAM" id="MobiDB-lite"/>
    </source>
</evidence>
<feature type="compositionally biased region" description="Low complexity" evidence="10">
    <location>
        <begin position="146"/>
        <end position="164"/>
    </location>
</feature>
<keyword evidence="15" id="KW-1185">Reference proteome</keyword>
<dbReference type="InParanoid" id="A0A5E4EXI1"/>
<keyword evidence="8" id="KW-0804">Transcription</keyword>
<evidence type="ECO:0000256" key="2">
    <source>
        <dbReference type="ARBA" id="ARBA00022723"/>
    </source>
</evidence>
<feature type="region of interest" description="Disordered" evidence="10">
    <location>
        <begin position="1"/>
        <end position="64"/>
    </location>
</feature>
<dbReference type="EMBL" id="CABIKO010000044">
    <property type="protein sequence ID" value="VVA20487.1"/>
    <property type="molecule type" value="Genomic_DNA"/>
</dbReference>
<evidence type="ECO:0000313" key="13">
    <source>
        <dbReference type="EMBL" id="VVA20487.1"/>
    </source>
</evidence>
<feature type="compositionally biased region" description="Pro residues" evidence="10">
    <location>
        <begin position="51"/>
        <end position="63"/>
    </location>
</feature>
<dbReference type="PROSITE" id="PS51523">
    <property type="entry name" value="ZF_HD_DIMER"/>
    <property type="match status" value="1"/>
</dbReference>
<evidence type="ECO:0000313" key="15">
    <source>
        <dbReference type="Proteomes" id="UP001054821"/>
    </source>
</evidence>
<feature type="compositionally biased region" description="Polar residues" evidence="10">
    <location>
        <begin position="34"/>
        <end position="43"/>
    </location>
</feature>
<keyword evidence="3 13" id="KW-0863">Zinc-finger</keyword>
<evidence type="ECO:0000256" key="3">
    <source>
        <dbReference type="ARBA" id="ARBA00022771"/>
    </source>
</evidence>
<feature type="region of interest" description="Disordered" evidence="10">
    <location>
        <begin position="326"/>
        <end position="349"/>
    </location>
</feature>
<evidence type="ECO:0000256" key="6">
    <source>
        <dbReference type="ARBA" id="ARBA00023125"/>
    </source>
</evidence>
<accession>A0A5E4EXI1</accession>